<proteinExistence type="predicted"/>
<organism evidence="2 3">
    <name type="scientific">Iphiclides podalirius</name>
    <name type="common">scarce swallowtail</name>
    <dbReference type="NCBI Taxonomy" id="110791"/>
    <lineage>
        <taxon>Eukaryota</taxon>
        <taxon>Metazoa</taxon>
        <taxon>Ecdysozoa</taxon>
        <taxon>Arthropoda</taxon>
        <taxon>Hexapoda</taxon>
        <taxon>Insecta</taxon>
        <taxon>Pterygota</taxon>
        <taxon>Neoptera</taxon>
        <taxon>Endopterygota</taxon>
        <taxon>Lepidoptera</taxon>
        <taxon>Glossata</taxon>
        <taxon>Ditrysia</taxon>
        <taxon>Papilionoidea</taxon>
        <taxon>Papilionidae</taxon>
        <taxon>Papilioninae</taxon>
        <taxon>Iphiclides</taxon>
    </lineage>
</organism>
<evidence type="ECO:0000313" key="2">
    <source>
        <dbReference type="EMBL" id="CAH2061737.1"/>
    </source>
</evidence>
<accession>A0ABN8IQ14</accession>
<feature type="compositionally biased region" description="Basic and acidic residues" evidence="1">
    <location>
        <begin position="82"/>
        <end position="97"/>
    </location>
</feature>
<feature type="region of interest" description="Disordered" evidence="1">
    <location>
        <begin position="56"/>
        <end position="126"/>
    </location>
</feature>
<feature type="non-terminal residue" evidence="2">
    <location>
        <position position="126"/>
    </location>
</feature>
<reference evidence="2" key="1">
    <citation type="submission" date="2022-03" db="EMBL/GenBank/DDBJ databases">
        <authorList>
            <person name="Martin H S."/>
        </authorList>
    </citation>
    <scope>NUCLEOTIDE SEQUENCE</scope>
</reference>
<dbReference type="Proteomes" id="UP000837857">
    <property type="component" value="Chromosome 28"/>
</dbReference>
<evidence type="ECO:0000313" key="3">
    <source>
        <dbReference type="Proteomes" id="UP000837857"/>
    </source>
</evidence>
<keyword evidence="3" id="KW-1185">Reference proteome</keyword>
<name>A0ABN8IQ14_9NEOP</name>
<dbReference type="EMBL" id="OW152840">
    <property type="protein sequence ID" value="CAH2061737.1"/>
    <property type="molecule type" value="Genomic_DNA"/>
</dbReference>
<sequence length="126" mass="14168">MRLLILALVSMCGATDYQYSAVNKKNDVEYGERLSSLENGELDIIRLRMPSNKSKLLHRSTRCTTGKPITMDPNYIPSSDEEDRKKSENSKDAKDDIATEVSGTATKKLYKAPPTVKNPDHYIDDD</sequence>
<gene>
    <name evidence="2" type="ORF">IPOD504_LOCUS11411</name>
</gene>
<evidence type="ECO:0000256" key="1">
    <source>
        <dbReference type="SAM" id="MobiDB-lite"/>
    </source>
</evidence>
<protein>
    <submittedName>
        <fullName evidence="2">Uncharacterized protein</fullName>
    </submittedName>
</protein>